<dbReference type="FunFam" id="2.30.29.30:FF:000008">
    <property type="entry name" value="GRAM domain containing 1B"/>
    <property type="match status" value="1"/>
</dbReference>
<feature type="compositionally biased region" description="Polar residues" evidence="5">
    <location>
        <begin position="814"/>
        <end position="824"/>
    </location>
</feature>
<keyword evidence="4 6" id="KW-0472">Membrane</keyword>
<accession>A0A813VS66</accession>
<dbReference type="Proteomes" id="UP000681722">
    <property type="component" value="Unassembled WGS sequence"/>
</dbReference>
<feature type="region of interest" description="Disordered" evidence="5">
    <location>
        <begin position="491"/>
        <end position="595"/>
    </location>
</feature>
<comment type="caution">
    <text evidence="8">The sequence shown here is derived from an EMBL/GenBank/DDBJ whole genome shotgun (WGS) entry which is preliminary data.</text>
</comment>
<dbReference type="PANTHER" id="PTHR23319">
    <property type="entry name" value="GRAM DOMAIN CONTAINING 1B, ISOFORM E"/>
    <property type="match status" value="1"/>
</dbReference>
<dbReference type="InterPro" id="IPR011993">
    <property type="entry name" value="PH-like_dom_sf"/>
</dbReference>
<feature type="compositionally biased region" description="Polar residues" evidence="5">
    <location>
        <begin position="161"/>
        <end position="175"/>
    </location>
</feature>
<dbReference type="OrthoDB" id="2162691at2759"/>
<keyword evidence="10" id="KW-1185">Reference proteome</keyword>
<dbReference type="GO" id="GO:0140268">
    <property type="term" value="C:endoplasmic reticulum-plasma membrane contact site"/>
    <property type="evidence" value="ECO:0007669"/>
    <property type="project" value="TreeGrafter"/>
</dbReference>
<evidence type="ECO:0000256" key="4">
    <source>
        <dbReference type="ARBA" id="ARBA00023136"/>
    </source>
</evidence>
<dbReference type="Pfam" id="PF02893">
    <property type="entry name" value="GRAM"/>
    <property type="match status" value="1"/>
</dbReference>
<evidence type="ECO:0000259" key="7">
    <source>
        <dbReference type="PROSITE" id="PS51778"/>
    </source>
</evidence>
<feature type="compositionally biased region" description="Acidic residues" evidence="5">
    <location>
        <begin position="537"/>
        <end position="549"/>
    </location>
</feature>
<protein>
    <recommendedName>
        <fullName evidence="7">VASt domain-containing protein</fullName>
    </recommendedName>
</protein>
<dbReference type="PANTHER" id="PTHR23319:SF4">
    <property type="entry name" value="GRAM DOMAIN CONTAINING 1B, ISOFORM E"/>
    <property type="match status" value="1"/>
</dbReference>
<comment type="subcellular location">
    <subcellularLocation>
        <location evidence="1">Membrane</location>
        <topology evidence="1">Single-pass membrane protein</topology>
    </subcellularLocation>
</comment>
<evidence type="ECO:0000313" key="10">
    <source>
        <dbReference type="Proteomes" id="UP000663829"/>
    </source>
</evidence>
<evidence type="ECO:0000313" key="8">
    <source>
        <dbReference type="EMBL" id="CAF0844291.1"/>
    </source>
</evidence>
<evidence type="ECO:0000256" key="3">
    <source>
        <dbReference type="ARBA" id="ARBA00022989"/>
    </source>
</evidence>
<dbReference type="AlphaFoldDB" id="A0A813VS66"/>
<dbReference type="SMART" id="SM00568">
    <property type="entry name" value="GRAM"/>
    <property type="match status" value="1"/>
</dbReference>
<feature type="transmembrane region" description="Helical" evidence="6">
    <location>
        <begin position="868"/>
        <end position="888"/>
    </location>
</feature>
<feature type="compositionally biased region" description="Basic and acidic residues" evidence="5">
    <location>
        <begin position="517"/>
        <end position="526"/>
    </location>
</feature>
<dbReference type="GO" id="GO:0005789">
    <property type="term" value="C:endoplasmic reticulum membrane"/>
    <property type="evidence" value="ECO:0007669"/>
    <property type="project" value="TreeGrafter"/>
</dbReference>
<dbReference type="GO" id="GO:0032366">
    <property type="term" value="P:intracellular sterol transport"/>
    <property type="evidence" value="ECO:0007669"/>
    <property type="project" value="TreeGrafter"/>
</dbReference>
<feature type="region of interest" description="Disordered" evidence="5">
    <location>
        <begin position="779"/>
        <end position="850"/>
    </location>
</feature>
<dbReference type="CDD" id="cd13220">
    <property type="entry name" value="PH-GRAM_GRAMDC"/>
    <property type="match status" value="1"/>
</dbReference>
<evidence type="ECO:0000256" key="6">
    <source>
        <dbReference type="SAM" id="Phobius"/>
    </source>
</evidence>
<sequence>MIRFTRTTADASENSSIVIEDNKDENDYLTRQVIKDHIRPANVIGLIKTKLITTKKSLEKTVMNTSITGDEILRSNSVIQEGMNGNVKKLPSTLSLEQNGIDQQIKPLKFLQHSSSSASLYTQATQPSTPILTTTSIQTLSQNTPTNESDNYHENKIAASASDSVSNARSFTTNPLDRKQELLHIPPSTDSDNNNDREQQLSQIIQKRKASSVRHRRRSKSWTDHLQQQKHNLKPQLETTTSFKRTKSARHSSKKHISRKPPVASPARRRRHSSHRLQSVSYHKYPVQSVSFRESQKQEEEDEEEQQLISVQSLPLHRKASKQITCAIRNWPFQATYRQRSEEFKRIFKDLPNDERLIVDYSCAWQKEILIQGRMFLSQNYFCFHANFLKWETNLCIRCKDIVSLTKEKTAKVIPNAIEIRNNKQERYFFASFAARDKTYMMIFRIWQNALLDQPLSSQQLWAMVHESYGDYLDMTTDEEDNYHLVRLSTTNAQSSSNKQNKSDDNQSLSNGTNEKAGGRNYDKYDNPNSSLYSQDITDDRENDEDNQEDVSNTNTLVRQSPPFQQQQQQTDMVEEKYNNQTTTSTLSSQDNPLSSSPTADIVYLTQCPCETHLATNLIERTYQISVEKLFDYIFGDNDLIIAYRQARRIKDYQATDWQINRETNKRERQLTYKVSVAAVLGSNTIFSTEKQIIENEKLNSHYIVNTEVHNEGIKYADTFYVASTYCLVQIGHNKSTLRVTCEVRYVKSLMILIKSFIEKNAMAALQDSFQDLMKRIDNESSRPRAGSNSVQRSKKQDKPSSRKQQAPLLPQLITDQQQNQNKQIDSRQQPKLLPSSPSSTSIQSPSSLGTKYHSQTLTTHWLSNEKIMPFFVITLILLLIVNVFLCFKLNQIDTMADRLVQNYPLWLRGEPFPQQNSEWNTLLQRQEQFYQTQLTGLRSVLITTHHALKNVTDALQELTKVSVLIGDHSQHRPNS</sequence>
<proteinExistence type="predicted"/>
<evidence type="ECO:0000256" key="1">
    <source>
        <dbReference type="ARBA" id="ARBA00004167"/>
    </source>
</evidence>
<feature type="compositionally biased region" description="Basic residues" evidence="5">
    <location>
        <begin position="244"/>
        <end position="259"/>
    </location>
</feature>
<feature type="compositionally biased region" description="Basic residues" evidence="5">
    <location>
        <begin position="206"/>
        <end position="220"/>
    </location>
</feature>
<gene>
    <name evidence="8" type="ORF">GPM918_LOCUS5729</name>
    <name evidence="9" type="ORF">SRO942_LOCUS5727</name>
</gene>
<name>A0A813VS66_9BILA</name>
<dbReference type="EMBL" id="CAJNOQ010000843">
    <property type="protein sequence ID" value="CAF0844291.1"/>
    <property type="molecule type" value="Genomic_DNA"/>
</dbReference>
<evidence type="ECO:0000313" key="9">
    <source>
        <dbReference type="EMBL" id="CAF3631718.1"/>
    </source>
</evidence>
<feature type="compositionally biased region" description="Polar residues" evidence="5">
    <location>
        <begin position="527"/>
        <end position="536"/>
    </location>
</feature>
<dbReference type="GO" id="GO:0120015">
    <property type="term" value="F:sterol transfer activity"/>
    <property type="evidence" value="ECO:0007669"/>
    <property type="project" value="TreeGrafter"/>
</dbReference>
<dbReference type="Gene3D" id="2.30.29.30">
    <property type="entry name" value="Pleckstrin-homology domain (PH domain)/Phosphotyrosine-binding domain (PTB)"/>
    <property type="match status" value="1"/>
</dbReference>
<evidence type="ECO:0000256" key="5">
    <source>
        <dbReference type="SAM" id="MobiDB-lite"/>
    </source>
</evidence>
<dbReference type="PROSITE" id="PS51778">
    <property type="entry name" value="VAST"/>
    <property type="match status" value="1"/>
</dbReference>
<feature type="compositionally biased region" description="Polar residues" evidence="5">
    <location>
        <begin position="551"/>
        <end position="564"/>
    </location>
</feature>
<dbReference type="GO" id="GO:0005886">
    <property type="term" value="C:plasma membrane"/>
    <property type="evidence" value="ECO:0007669"/>
    <property type="project" value="TreeGrafter"/>
</dbReference>
<evidence type="ECO:0000256" key="2">
    <source>
        <dbReference type="ARBA" id="ARBA00022692"/>
    </source>
</evidence>
<keyword evidence="2 6" id="KW-0812">Transmembrane</keyword>
<dbReference type="Pfam" id="PF16016">
    <property type="entry name" value="VASt"/>
    <property type="match status" value="1"/>
</dbReference>
<dbReference type="Proteomes" id="UP000663829">
    <property type="component" value="Unassembled WGS sequence"/>
</dbReference>
<feature type="domain" description="VASt" evidence="7">
    <location>
        <begin position="614"/>
        <end position="785"/>
    </location>
</feature>
<feature type="compositionally biased region" description="Low complexity" evidence="5">
    <location>
        <begin position="827"/>
        <end position="849"/>
    </location>
</feature>
<dbReference type="InterPro" id="IPR051482">
    <property type="entry name" value="Cholesterol_transport"/>
</dbReference>
<feature type="region of interest" description="Disordered" evidence="5">
    <location>
        <begin position="158"/>
        <end position="280"/>
    </location>
</feature>
<reference evidence="8" key="1">
    <citation type="submission" date="2021-02" db="EMBL/GenBank/DDBJ databases">
        <authorList>
            <person name="Nowell W R."/>
        </authorList>
    </citation>
    <scope>NUCLEOTIDE SEQUENCE</scope>
</reference>
<organism evidence="8 10">
    <name type="scientific">Didymodactylos carnosus</name>
    <dbReference type="NCBI Taxonomy" id="1234261"/>
    <lineage>
        <taxon>Eukaryota</taxon>
        <taxon>Metazoa</taxon>
        <taxon>Spiralia</taxon>
        <taxon>Gnathifera</taxon>
        <taxon>Rotifera</taxon>
        <taxon>Eurotatoria</taxon>
        <taxon>Bdelloidea</taxon>
        <taxon>Philodinida</taxon>
        <taxon>Philodinidae</taxon>
        <taxon>Didymodactylos</taxon>
    </lineage>
</organism>
<dbReference type="InterPro" id="IPR031968">
    <property type="entry name" value="VASt"/>
</dbReference>
<dbReference type="EMBL" id="CAJOBC010000842">
    <property type="protein sequence ID" value="CAF3631718.1"/>
    <property type="molecule type" value="Genomic_DNA"/>
</dbReference>
<dbReference type="GO" id="GO:0032934">
    <property type="term" value="F:sterol binding"/>
    <property type="evidence" value="ECO:0007669"/>
    <property type="project" value="TreeGrafter"/>
</dbReference>
<keyword evidence="3 6" id="KW-1133">Transmembrane helix</keyword>
<dbReference type="InterPro" id="IPR004182">
    <property type="entry name" value="GRAM"/>
</dbReference>